<evidence type="ECO:0000256" key="1">
    <source>
        <dbReference type="SAM" id="Phobius"/>
    </source>
</evidence>
<reference evidence="2 3" key="1">
    <citation type="submission" date="2016-08" db="EMBL/GenBank/DDBJ databases">
        <title>Analysis of Carbohydrate Active Enzymes in Thermogemmatispora T81 Reveals Carbohydrate Degradation Ability.</title>
        <authorList>
            <person name="Tomazini A."/>
            <person name="Lal S."/>
            <person name="Stott M."/>
            <person name="Henrissat B."/>
            <person name="Polikarpov I."/>
            <person name="Sparling R."/>
            <person name="Levin D.B."/>
        </authorList>
    </citation>
    <scope>NUCLEOTIDE SEQUENCE [LARGE SCALE GENOMIC DNA]</scope>
    <source>
        <strain evidence="2 3">T81</strain>
    </source>
</reference>
<dbReference type="AlphaFoldDB" id="A0A328VJ10"/>
<feature type="transmembrane region" description="Helical" evidence="1">
    <location>
        <begin position="186"/>
        <end position="204"/>
    </location>
</feature>
<evidence type="ECO:0000313" key="3">
    <source>
        <dbReference type="Proteomes" id="UP000248706"/>
    </source>
</evidence>
<keyword evidence="1" id="KW-1133">Transmembrane helix</keyword>
<gene>
    <name evidence="2" type="ORF">A4R35_09455</name>
</gene>
<dbReference type="EMBL" id="MCIF01000002">
    <property type="protein sequence ID" value="RAQ95760.1"/>
    <property type="molecule type" value="Genomic_DNA"/>
</dbReference>
<protein>
    <submittedName>
        <fullName evidence="2">Uncharacterized protein</fullName>
    </submittedName>
</protein>
<sequence length="279" mass="31569">MAVALSTVAEAMLMDPALTAQIKPYEPWLLISGVFVLFILRRLTCRALRHRVDRIGYRLFGERGLLIWFWMNAPGVILHELCHACVVLLFRPFGFRITKITLFRIKPLVQERPYGMLQRGMPQALQLGEVQYVRPPGRLVSHIGDGLSAVAPLIGGIGAIIFLYWVATGYNIWEVRLQLIRPGWPWWTLLFAPYLILTITAELWPSSQDWRGARWLLTGLLLLAGIALATLWYTHVLVFNEALLQGVASVALHIDFALLALLILDLAIFIVADLLNRLL</sequence>
<comment type="caution">
    <text evidence="2">The sequence shown here is derived from an EMBL/GenBank/DDBJ whole genome shotgun (WGS) entry which is preliminary data.</text>
</comment>
<keyword evidence="3" id="KW-1185">Reference proteome</keyword>
<feature type="transmembrane region" description="Helical" evidence="1">
    <location>
        <begin position="25"/>
        <end position="43"/>
    </location>
</feature>
<evidence type="ECO:0000313" key="2">
    <source>
        <dbReference type="EMBL" id="RAQ95760.1"/>
    </source>
</evidence>
<proteinExistence type="predicted"/>
<dbReference type="OrthoDB" id="258743at2"/>
<dbReference type="Proteomes" id="UP000248706">
    <property type="component" value="Unassembled WGS sequence"/>
</dbReference>
<organism evidence="2 3">
    <name type="scientific">Thermogemmatispora tikiterensis</name>
    <dbReference type="NCBI Taxonomy" id="1825093"/>
    <lineage>
        <taxon>Bacteria</taxon>
        <taxon>Bacillati</taxon>
        <taxon>Chloroflexota</taxon>
        <taxon>Ktedonobacteria</taxon>
        <taxon>Thermogemmatisporales</taxon>
        <taxon>Thermogemmatisporaceae</taxon>
        <taxon>Thermogemmatispora</taxon>
    </lineage>
</organism>
<name>A0A328VJ10_9CHLR</name>
<feature type="transmembrane region" description="Helical" evidence="1">
    <location>
        <begin position="256"/>
        <end position="275"/>
    </location>
</feature>
<feature type="transmembrane region" description="Helical" evidence="1">
    <location>
        <begin position="216"/>
        <end position="236"/>
    </location>
</feature>
<accession>A0A328VJ10</accession>
<keyword evidence="1" id="KW-0472">Membrane</keyword>
<feature type="transmembrane region" description="Helical" evidence="1">
    <location>
        <begin position="147"/>
        <end position="166"/>
    </location>
</feature>
<keyword evidence="1" id="KW-0812">Transmembrane</keyword>
<dbReference type="RefSeq" id="WP_112428776.1">
    <property type="nucleotide sequence ID" value="NZ_MCIF01000002.1"/>
</dbReference>